<feature type="transmembrane region" description="Helical" evidence="7">
    <location>
        <begin position="152"/>
        <end position="172"/>
    </location>
</feature>
<dbReference type="InterPro" id="IPR050814">
    <property type="entry name" value="Myo-inositol_Transporter"/>
</dbReference>
<dbReference type="AlphaFoldDB" id="A0A7J6NDV3"/>
<feature type="transmembrane region" description="Helical" evidence="7">
    <location>
        <begin position="55"/>
        <end position="74"/>
    </location>
</feature>
<evidence type="ECO:0000256" key="1">
    <source>
        <dbReference type="ARBA" id="ARBA00004141"/>
    </source>
</evidence>
<comment type="caution">
    <text evidence="9">The sequence shown here is derived from an EMBL/GenBank/DDBJ whole genome shotgun (WGS) entry which is preliminary data.</text>
</comment>
<feature type="transmembrane region" description="Helical" evidence="7">
    <location>
        <begin position="126"/>
        <end position="146"/>
    </location>
</feature>
<dbReference type="PANTHER" id="PTHR48020:SF12">
    <property type="entry name" value="PROTON MYO-INOSITOL COTRANSPORTER"/>
    <property type="match status" value="1"/>
</dbReference>
<comment type="subcellular location">
    <subcellularLocation>
        <location evidence="1">Membrane</location>
        <topology evidence="1">Multi-pass membrane protein</topology>
    </subcellularLocation>
</comment>
<evidence type="ECO:0000256" key="3">
    <source>
        <dbReference type="ARBA" id="ARBA00022692"/>
    </source>
</evidence>
<evidence type="ECO:0000313" key="10">
    <source>
        <dbReference type="Proteomes" id="UP000541610"/>
    </source>
</evidence>
<dbReference type="EMBL" id="JABANP010000498">
    <property type="protein sequence ID" value="KAF4681647.1"/>
    <property type="molecule type" value="Genomic_DNA"/>
</dbReference>
<accession>A0A7J6NDV3</accession>
<feature type="transmembrane region" description="Helical" evidence="7">
    <location>
        <begin position="436"/>
        <end position="459"/>
    </location>
</feature>
<feature type="region of interest" description="Disordered" evidence="6">
    <location>
        <begin position="541"/>
        <end position="565"/>
    </location>
</feature>
<evidence type="ECO:0000259" key="8">
    <source>
        <dbReference type="PROSITE" id="PS50850"/>
    </source>
</evidence>
<evidence type="ECO:0000256" key="2">
    <source>
        <dbReference type="ARBA" id="ARBA00022448"/>
    </source>
</evidence>
<feature type="transmembrane region" description="Helical" evidence="7">
    <location>
        <begin position="94"/>
        <end position="114"/>
    </location>
</feature>
<dbReference type="Gene3D" id="1.20.1250.20">
    <property type="entry name" value="MFS general substrate transporter like domains"/>
    <property type="match status" value="1"/>
</dbReference>
<dbReference type="Pfam" id="PF00083">
    <property type="entry name" value="Sugar_tr"/>
    <property type="match status" value="1"/>
</dbReference>
<reference evidence="9 10" key="1">
    <citation type="submission" date="2020-04" db="EMBL/GenBank/DDBJ databases">
        <title>Perkinsus olseni comparative genomics.</title>
        <authorList>
            <person name="Bogema D.R."/>
        </authorList>
    </citation>
    <scope>NUCLEOTIDE SEQUENCE [LARGE SCALE GENOMIC DNA]</scope>
    <source>
        <strain evidence="9">00978-12</strain>
    </source>
</reference>
<feature type="transmembrane region" description="Helical" evidence="7">
    <location>
        <begin position="193"/>
        <end position="213"/>
    </location>
</feature>
<keyword evidence="2" id="KW-0813">Transport</keyword>
<evidence type="ECO:0000313" key="9">
    <source>
        <dbReference type="EMBL" id="KAF4681647.1"/>
    </source>
</evidence>
<dbReference type="SUPFAM" id="SSF103473">
    <property type="entry name" value="MFS general substrate transporter"/>
    <property type="match status" value="1"/>
</dbReference>
<feature type="transmembrane region" description="Helical" evidence="7">
    <location>
        <begin position="219"/>
        <end position="238"/>
    </location>
</feature>
<proteinExistence type="predicted"/>
<evidence type="ECO:0000256" key="7">
    <source>
        <dbReference type="SAM" id="Phobius"/>
    </source>
</evidence>
<feature type="transmembrane region" description="Helical" evidence="7">
    <location>
        <begin position="327"/>
        <end position="348"/>
    </location>
</feature>
<dbReference type="InterPro" id="IPR036259">
    <property type="entry name" value="MFS_trans_sf"/>
</dbReference>
<evidence type="ECO:0000256" key="5">
    <source>
        <dbReference type="ARBA" id="ARBA00023136"/>
    </source>
</evidence>
<name>A0A7J6NDV3_PEROL</name>
<feature type="transmembrane region" description="Helical" evidence="7">
    <location>
        <begin position="401"/>
        <end position="424"/>
    </location>
</feature>
<dbReference type="Proteomes" id="UP000541610">
    <property type="component" value="Unassembled WGS sequence"/>
</dbReference>
<dbReference type="PANTHER" id="PTHR48020">
    <property type="entry name" value="PROTON MYO-INOSITOL COTRANSPORTER"/>
    <property type="match status" value="1"/>
</dbReference>
<feature type="domain" description="Major facilitator superfamily (MFS) profile" evidence="8">
    <location>
        <begin position="61"/>
        <end position="527"/>
    </location>
</feature>
<keyword evidence="3 7" id="KW-0812">Transmembrane</keyword>
<feature type="region of interest" description="Disordered" evidence="6">
    <location>
        <begin position="582"/>
        <end position="618"/>
    </location>
</feature>
<feature type="transmembrane region" description="Helical" evidence="7">
    <location>
        <begin position="503"/>
        <end position="523"/>
    </location>
</feature>
<dbReference type="GO" id="GO:0016020">
    <property type="term" value="C:membrane"/>
    <property type="evidence" value="ECO:0007669"/>
    <property type="project" value="UniProtKB-SubCell"/>
</dbReference>
<dbReference type="PROSITE" id="PS50850">
    <property type="entry name" value="MFS"/>
    <property type="match status" value="1"/>
</dbReference>
<organism evidence="9 10">
    <name type="scientific">Perkinsus olseni</name>
    <name type="common">Perkinsus atlanticus</name>
    <dbReference type="NCBI Taxonomy" id="32597"/>
    <lineage>
        <taxon>Eukaryota</taxon>
        <taxon>Sar</taxon>
        <taxon>Alveolata</taxon>
        <taxon>Perkinsozoa</taxon>
        <taxon>Perkinsea</taxon>
        <taxon>Perkinsida</taxon>
        <taxon>Perkinsidae</taxon>
        <taxon>Perkinsus</taxon>
    </lineage>
</organism>
<feature type="transmembrane region" description="Helical" evidence="7">
    <location>
        <begin position="471"/>
        <end position="491"/>
    </location>
</feature>
<protein>
    <recommendedName>
        <fullName evidence="8">Major facilitator superfamily (MFS) profile domain-containing protein</fullName>
    </recommendedName>
</protein>
<evidence type="ECO:0000256" key="6">
    <source>
        <dbReference type="SAM" id="MobiDB-lite"/>
    </source>
</evidence>
<gene>
    <name evidence="9" type="ORF">FOZ60_011732</name>
</gene>
<keyword evidence="5 7" id="KW-0472">Membrane</keyword>
<sequence>MPYLGCPFLPCCHPLSPPPPLLSPSSSTPLLPHSTMHTLPPGQHDMTCMCINRRVYTLSLCLFFACLSGFAYGYDLSVISSVLPDITTHFTLTPSSKSLVVTLFSVGMLIGRLSGGPVQDTVGRRLGLAVADVFIIISVSLTWILGSRYFTLLLICRLLLGIGISLALLIGCTYLSEIAPPKWRGRMITSHELSVCIGSLVGFSTTAFTSSAATTLWPLLIGVAVFPGVIQLLLIYFLPESPRWLVTVACSTRPDVRARRMEQFNDVINRLGYTSDDDEVEGMLKDASDDTNTSTTSGDNKHVLPHHSSSTWLYRLKYALQHHLRGLILTVLVCTTASACGFYAFQSYAADVISLLTSRSLQYVQVHYLPYVGLMKLLGTIVALVLIDGRRSNNKVGGRRRLLLTSILGIALAEGVLAALLQVVDSSDDINIPESIPVILFYLVIFFWSIGLGPILLMAANEYMPTYTRGVANSVALTFTSVFEILYQQTFELMLYESPTPSLPFYIYSITCIVVFIVLLRLLPETKGLSLEDSSTTIEKAAARSNSSTDDNKMIQHDDDGDGGGMMVSPSSNGIIIRKGNDKHTTLSSSSSSNEDHVGNNNKYITLPTTDDDITPTTTTTVAAAASNSYAE</sequence>
<evidence type="ECO:0000256" key="4">
    <source>
        <dbReference type="ARBA" id="ARBA00022989"/>
    </source>
</evidence>
<dbReference type="OrthoDB" id="6339427at2759"/>
<keyword evidence="4 7" id="KW-1133">Transmembrane helix</keyword>
<dbReference type="InterPro" id="IPR005828">
    <property type="entry name" value="MFS_sugar_transport-like"/>
</dbReference>
<feature type="compositionally biased region" description="Low complexity" evidence="6">
    <location>
        <begin position="605"/>
        <end position="618"/>
    </location>
</feature>
<feature type="transmembrane region" description="Helical" evidence="7">
    <location>
        <begin position="368"/>
        <end position="389"/>
    </location>
</feature>
<dbReference type="GO" id="GO:0022857">
    <property type="term" value="F:transmembrane transporter activity"/>
    <property type="evidence" value="ECO:0007669"/>
    <property type="project" value="InterPro"/>
</dbReference>
<dbReference type="InterPro" id="IPR020846">
    <property type="entry name" value="MFS_dom"/>
</dbReference>